<reference evidence="2" key="1">
    <citation type="submission" date="2020-02" db="EMBL/GenBank/DDBJ databases">
        <authorList>
            <person name="Meier V. D."/>
        </authorList>
    </citation>
    <scope>NUCLEOTIDE SEQUENCE</scope>
    <source>
        <strain evidence="2">AVDCRST_MAG81</strain>
    </source>
</reference>
<protein>
    <submittedName>
        <fullName evidence="2">Uncharacterized protein</fullName>
    </submittedName>
</protein>
<proteinExistence type="predicted"/>
<feature type="compositionally biased region" description="Polar residues" evidence="1">
    <location>
        <begin position="405"/>
        <end position="426"/>
    </location>
</feature>
<dbReference type="EMBL" id="CADCWO010000025">
    <property type="protein sequence ID" value="CAA9557645.1"/>
    <property type="molecule type" value="Genomic_DNA"/>
</dbReference>
<organism evidence="2">
    <name type="scientific">uncultured Synechococcales cyanobacterium</name>
    <dbReference type="NCBI Taxonomy" id="1936017"/>
    <lineage>
        <taxon>Bacteria</taxon>
        <taxon>Bacillati</taxon>
        <taxon>Cyanobacteriota</taxon>
        <taxon>Cyanophyceae</taxon>
        <taxon>Synechococcales</taxon>
        <taxon>environmental samples</taxon>
    </lineage>
</organism>
<feature type="region of interest" description="Disordered" evidence="1">
    <location>
        <begin position="396"/>
        <end position="443"/>
    </location>
</feature>
<gene>
    <name evidence="2" type="ORF">AVDCRST_MAG81-366</name>
</gene>
<sequence>MALVTEDAYREKNMESRTTMHLKQYSLVALTAGFVITSVSSVVAQPVTADQGQSHQGHQADQGQGKSRREPPAAKVRTLPPIPTNLPDWMNNKDTNHIYRKRGSYNDAIYNVRSLALDLNALAVGHAFAYQDLVTGKAGRLETDTFNRINWVLKNQPRFMPDEANISSAFGRKYGVLEQVFDWTHILHAQTVDVLASTKLTGAEKDAEVDRLYRFYSESVPYAITPLPMNMGYLDSQPYSQAFRRKYPKVNGLFWGYHWLQGRMYDTLDGKTLQQQRDAYAIVGKRYHEVELYRTNRPFMPMFAEVSPKFAKKFPHISNTFDNLHMLHDMVNDILASDWMSEAQKEGQIKRALWMLSADAHKGMKPGDFNPNNSLHDHRFMEGMPGMGMMPEGLMKHGGMDHGTTPMNKTQGATEQEGTIQPSKTPKSAPDAGTVPLDGHRSH</sequence>
<name>A0A6J4UQK9_9CYAN</name>
<feature type="region of interest" description="Disordered" evidence="1">
    <location>
        <begin position="48"/>
        <end position="87"/>
    </location>
</feature>
<accession>A0A6J4UQK9</accession>
<feature type="compositionally biased region" description="Polar residues" evidence="1">
    <location>
        <begin position="48"/>
        <end position="65"/>
    </location>
</feature>
<dbReference type="AlphaFoldDB" id="A0A6J4UQK9"/>
<evidence type="ECO:0000256" key="1">
    <source>
        <dbReference type="SAM" id="MobiDB-lite"/>
    </source>
</evidence>
<evidence type="ECO:0000313" key="2">
    <source>
        <dbReference type="EMBL" id="CAA9557645.1"/>
    </source>
</evidence>